<sequence length="156" mass="17012">MEGPTSRTDVAVAEARMRDTGNKRSGDLQGFQSDGPALHGSRVLAVALPASVLDLLPRNVLEPHSYIARADYDELDSMNFAGRDAPALVLSPLLTPVFDAIDLARYLSQRAYRGRYLALVEKLPSANLIRREVEAQSPDLNFDVIVLDGSTPLHSL</sequence>
<dbReference type="Proteomes" id="UP000019593">
    <property type="component" value="Chromosome"/>
</dbReference>
<dbReference type="KEGG" id="red:roselon_02927"/>
<dbReference type="HOGENOM" id="CLU_1685272_0_0_5"/>
<protein>
    <submittedName>
        <fullName evidence="1">Uncharacterized protein</fullName>
    </submittedName>
</protein>
<dbReference type="AlphaFoldDB" id="W8RVH3"/>
<dbReference type="RefSeq" id="WP_025312901.1">
    <property type="nucleotide sequence ID" value="NZ_CP004372.1"/>
</dbReference>
<dbReference type="OrthoDB" id="7864872at2"/>
<organism evidence="1 2">
    <name type="scientific">Roseicyclus elongatus DSM 19469</name>
    <dbReference type="NCBI Taxonomy" id="1294273"/>
    <lineage>
        <taxon>Bacteria</taxon>
        <taxon>Pseudomonadati</taxon>
        <taxon>Pseudomonadota</taxon>
        <taxon>Alphaproteobacteria</taxon>
        <taxon>Rhodobacterales</taxon>
        <taxon>Roseobacteraceae</taxon>
        <taxon>Roseicyclus</taxon>
    </lineage>
</organism>
<keyword evidence="2" id="KW-1185">Reference proteome</keyword>
<dbReference type="STRING" id="1294273.roselon_02927"/>
<accession>W8RVH3</accession>
<name>W8RVH3_9RHOB</name>
<dbReference type="EMBL" id="CP004372">
    <property type="protein sequence ID" value="AHM05214.1"/>
    <property type="molecule type" value="Genomic_DNA"/>
</dbReference>
<reference evidence="1 2" key="1">
    <citation type="submission" date="2013-03" db="EMBL/GenBank/DDBJ databases">
        <authorList>
            <person name="Fiebig A."/>
            <person name="Goeker M."/>
            <person name="Klenk H.-P.P."/>
        </authorList>
    </citation>
    <scope>NUCLEOTIDE SEQUENCE [LARGE SCALE GENOMIC DNA]</scope>
    <source>
        <strain evidence="2">DSM 19469</strain>
    </source>
</reference>
<evidence type="ECO:0000313" key="1">
    <source>
        <dbReference type="EMBL" id="AHM05214.1"/>
    </source>
</evidence>
<proteinExistence type="predicted"/>
<gene>
    <name evidence="1" type="ORF">roselon_02927</name>
</gene>
<evidence type="ECO:0000313" key="2">
    <source>
        <dbReference type="Proteomes" id="UP000019593"/>
    </source>
</evidence>